<keyword evidence="1" id="KW-0812">Transmembrane</keyword>
<comment type="caution">
    <text evidence="2">The sequence shown here is derived from an EMBL/GenBank/DDBJ whole genome shotgun (WGS) entry which is preliminary data.</text>
</comment>
<dbReference type="AlphaFoldDB" id="A0AAW1HSQ8"/>
<evidence type="ECO:0000313" key="3">
    <source>
        <dbReference type="Proteomes" id="UP001458880"/>
    </source>
</evidence>
<accession>A0AAW1HSQ8</accession>
<keyword evidence="1" id="KW-0472">Membrane</keyword>
<proteinExistence type="predicted"/>
<keyword evidence="1" id="KW-1133">Transmembrane helix</keyword>
<name>A0AAW1HSQ8_POPJA</name>
<reference evidence="2 3" key="1">
    <citation type="journal article" date="2024" name="BMC Genomics">
        <title>De novo assembly and annotation of Popillia japonica's genome with initial clues to its potential as an invasive pest.</title>
        <authorList>
            <person name="Cucini C."/>
            <person name="Boschi S."/>
            <person name="Funari R."/>
            <person name="Cardaioli E."/>
            <person name="Iannotti N."/>
            <person name="Marturano G."/>
            <person name="Paoli F."/>
            <person name="Bruttini M."/>
            <person name="Carapelli A."/>
            <person name="Frati F."/>
            <person name="Nardi F."/>
        </authorList>
    </citation>
    <scope>NUCLEOTIDE SEQUENCE [LARGE SCALE GENOMIC DNA]</scope>
    <source>
        <strain evidence="2">DMR45628</strain>
    </source>
</reference>
<feature type="transmembrane region" description="Helical" evidence="1">
    <location>
        <begin position="35"/>
        <end position="58"/>
    </location>
</feature>
<dbReference type="EMBL" id="JASPKY010000997">
    <property type="protein sequence ID" value="KAK9679644.1"/>
    <property type="molecule type" value="Genomic_DNA"/>
</dbReference>
<evidence type="ECO:0000256" key="1">
    <source>
        <dbReference type="SAM" id="Phobius"/>
    </source>
</evidence>
<keyword evidence="3" id="KW-1185">Reference proteome</keyword>
<protein>
    <submittedName>
        <fullName evidence="2">Uncharacterized protein</fullName>
    </submittedName>
</protein>
<organism evidence="2 3">
    <name type="scientific">Popillia japonica</name>
    <name type="common">Japanese beetle</name>
    <dbReference type="NCBI Taxonomy" id="7064"/>
    <lineage>
        <taxon>Eukaryota</taxon>
        <taxon>Metazoa</taxon>
        <taxon>Ecdysozoa</taxon>
        <taxon>Arthropoda</taxon>
        <taxon>Hexapoda</taxon>
        <taxon>Insecta</taxon>
        <taxon>Pterygota</taxon>
        <taxon>Neoptera</taxon>
        <taxon>Endopterygota</taxon>
        <taxon>Coleoptera</taxon>
        <taxon>Polyphaga</taxon>
        <taxon>Scarabaeiformia</taxon>
        <taxon>Scarabaeidae</taxon>
        <taxon>Rutelinae</taxon>
        <taxon>Popillia</taxon>
    </lineage>
</organism>
<evidence type="ECO:0000313" key="2">
    <source>
        <dbReference type="EMBL" id="KAK9679644.1"/>
    </source>
</evidence>
<gene>
    <name evidence="2" type="ORF">QE152_g39829</name>
</gene>
<sequence length="106" mass="11961">MIKVILIRIRTEIQLNTFVTSPFPAESRCWLDTCYVFFGAAKLGVALCTILTIVVVNVKDMGNMESYNSASMNNPRTIYLTNYSSRALSISRFHVITTVEENALYV</sequence>
<dbReference type="Proteomes" id="UP001458880">
    <property type="component" value="Unassembled WGS sequence"/>
</dbReference>